<evidence type="ECO:0000259" key="5">
    <source>
        <dbReference type="PROSITE" id="PS50011"/>
    </source>
</evidence>
<evidence type="ECO:0000313" key="7">
    <source>
        <dbReference type="Proteomes" id="UP001275084"/>
    </source>
</evidence>
<reference evidence="6" key="2">
    <citation type="submission" date="2023-06" db="EMBL/GenBank/DDBJ databases">
        <authorList>
            <consortium name="Lawrence Berkeley National Laboratory"/>
            <person name="Haridas S."/>
            <person name="Hensen N."/>
            <person name="Bonometti L."/>
            <person name="Westerberg I."/>
            <person name="Brannstrom I.O."/>
            <person name="Guillou S."/>
            <person name="Cros-Aarteil S."/>
            <person name="Calhoun S."/>
            <person name="Kuo A."/>
            <person name="Mondo S."/>
            <person name="Pangilinan J."/>
            <person name="Riley R."/>
            <person name="Labutti K."/>
            <person name="Andreopoulos B."/>
            <person name="Lipzen A."/>
            <person name="Chen C."/>
            <person name="Yanf M."/>
            <person name="Daum C."/>
            <person name="Ng V."/>
            <person name="Clum A."/>
            <person name="Steindorff A."/>
            <person name="Ohm R."/>
            <person name="Martin F."/>
            <person name="Silar P."/>
            <person name="Natvig D."/>
            <person name="Lalanne C."/>
            <person name="Gautier V."/>
            <person name="Ament-Velasquez S.L."/>
            <person name="Kruys A."/>
            <person name="Hutchinson M.I."/>
            <person name="Powell A.J."/>
            <person name="Barry K."/>
            <person name="Miller A.N."/>
            <person name="Grigoriev I.V."/>
            <person name="Debuchy R."/>
            <person name="Gladieux P."/>
            <person name="Thoren M.H."/>
            <person name="Johannesson H."/>
        </authorList>
    </citation>
    <scope>NUCLEOTIDE SEQUENCE</scope>
    <source>
        <strain evidence="6">CBS 955.72</strain>
    </source>
</reference>
<comment type="caution">
    <text evidence="6">The sequence shown here is derived from an EMBL/GenBank/DDBJ whole genome shotgun (WGS) entry which is preliminary data.</text>
</comment>
<dbReference type="Proteomes" id="UP001275084">
    <property type="component" value="Unassembled WGS sequence"/>
</dbReference>
<keyword evidence="6" id="KW-0418">Kinase</keyword>
<proteinExistence type="predicted"/>
<gene>
    <name evidence="6" type="ORF">B0T25DRAFT_553111</name>
</gene>
<dbReference type="GO" id="GO:0004674">
    <property type="term" value="F:protein serine/threonine kinase activity"/>
    <property type="evidence" value="ECO:0007669"/>
    <property type="project" value="InterPro"/>
</dbReference>
<dbReference type="PROSITE" id="PS50011">
    <property type="entry name" value="PROTEIN_KINASE_DOM"/>
    <property type="match status" value="1"/>
</dbReference>
<dbReference type="GO" id="GO:0006914">
    <property type="term" value="P:autophagy"/>
    <property type="evidence" value="ECO:0007669"/>
    <property type="project" value="UniProtKB-KW"/>
</dbReference>
<keyword evidence="2" id="KW-0813">Transport</keyword>
<accession>A0AAJ0HC55</accession>
<keyword evidence="3" id="KW-0072">Autophagy</keyword>
<dbReference type="InterPro" id="IPR045269">
    <property type="entry name" value="Atg1-like"/>
</dbReference>
<comment type="subcellular location">
    <subcellularLocation>
        <location evidence="1">Preautophagosomal structure membrane</location>
        <topology evidence="1">Peripheral membrane protein</topology>
    </subcellularLocation>
</comment>
<dbReference type="AlphaFoldDB" id="A0AAJ0HC55"/>
<dbReference type="InterPro" id="IPR015943">
    <property type="entry name" value="WD40/YVTN_repeat-like_dom_sf"/>
</dbReference>
<dbReference type="Gene3D" id="1.10.510.10">
    <property type="entry name" value="Transferase(Phosphotransferase) domain 1"/>
    <property type="match status" value="1"/>
</dbReference>
<dbReference type="Gene3D" id="2.130.10.10">
    <property type="entry name" value="YVTN repeat-like/Quinoprotein amine dehydrogenase"/>
    <property type="match status" value="1"/>
</dbReference>
<dbReference type="InterPro" id="IPR000719">
    <property type="entry name" value="Prot_kinase_dom"/>
</dbReference>
<evidence type="ECO:0000256" key="3">
    <source>
        <dbReference type="ARBA" id="ARBA00023006"/>
    </source>
</evidence>
<evidence type="ECO:0000256" key="1">
    <source>
        <dbReference type="ARBA" id="ARBA00004623"/>
    </source>
</evidence>
<dbReference type="GO" id="GO:0005524">
    <property type="term" value="F:ATP binding"/>
    <property type="evidence" value="ECO:0007669"/>
    <property type="project" value="InterPro"/>
</dbReference>
<keyword evidence="6" id="KW-0808">Transferase</keyword>
<dbReference type="SMART" id="SM00220">
    <property type="entry name" value="S_TKc"/>
    <property type="match status" value="1"/>
</dbReference>
<keyword evidence="7" id="KW-1185">Reference proteome</keyword>
<evidence type="ECO:0000256" key="2">
    <source>
        <dbReference type="ARBA" id="ARBA00022448"/>
    </source>
</evidence>
<dbReference type="PANTHER" id="PTHR24348">
    <property type="entry name" value="SERINE/THREONINE-PROTEIN KINASE UNC-51-RELATED"/>
    <property type="match status" value="1"/>
</dbReference>
<name>A0AAJ0HC55_9PEZI</name>
<evidence type="ECO:0000256" key="4">
    <source>
        <dbReference type="ARBA" id="ARBA00030237"/>
    </source>
</evidence>
<dbReference type="Pfam" id="PF00069">
    <property type="entry name" value="Pkinase"/>
    <property type="match status" value="1"/>
</dbReference>
<dbReference type="InterPro" id="IPR011009">
    <property type="entry name" value="Kinase-like_dom_sf"/>
</dbReference>
<reference evidence="6" key="1">
    <citation type="journal article" date="2023" name="Mol. Phylogenet. Evol.">
        <title>Genome-scale phylogeny and comparative genomics of the fungal order Sordariales.</title>
        <authorList>
            <person name="Hensen N."/>
            <person name="Bonometti L."/>
            <person name="Westerberg I."/>
            <person name="Brannstrom I.O."/>
            <person name="Guillou S."/>
            <person name="Cros-Aarteil S."/>
            <person name="Calhoun S."/>
            <person name="Haridas S."/>
            <person name="Kuo A."/>
            <person name="Mondo S."/>
            <person name="Pangilinan J."/>
            <person name="Riley R."/>
            <person name="LaButti K."/>
            <person name="Andreopoulos B."/>
            <person name="Lipzen A."/>
            <person name="Chen C."/>
            <person name="Yan M."/>
            <person name="Daum C."/>
            <person name="Ng V."/>
            <person name="Clum A."/>
            <person name="Steindorff A."/>
            <person name="Ohm R.A."/>
            <person name="Martin F."/>
            <person name="Silar P."/>
            <person name="Natvig D.O."/>
            <person name="Lalanne C."/>
            <person name="Gautier V."/>
            <person name="Ament-Velasquez S.L."/>
            <person name="Kruys A."/>
            <person name="Hutchinson M.I."/>
            <person name="Powell A.J."/>
            <person name="Barry K."/>
            <person name="Miller A.N."/>
            <person name="Grigoriev I.V."/>
            <person name="Debuchy R."/>
            <person name="Gladieux P."/>
            <person name="Hiltunen Thoren M."/>
            <person name="Johannesson H."/>
        </authorList>
    </citation>
    <scope>NUCLEOTIDE SEQUENCE</scope>
    <source>
        <strain evidence="6">CBS 955.72</strain>
    </source>
</reference>
<dbReference type="SUPFAM" id="SSF56112">
    <property type="entry name" value="Protein kinase-like (PK-like)"/>
    <property type="match status" value="1"/>
</dbReference>
<sequence>MSVKNWNNFSAASAPILEQMGRGLPPTLFKTLKDTKWEASVVQSTPDDDQPITTQSRIQITEGWQRQSSLGKGTFGQVFQERCISGGAGTVGKLRAVKTISALEASAAGNEFALQARLSEPKCEAFFVKSTGWFAAGVDLTLAMECLPAGDLGGYLMHNQQLSEEEGVAVARQMLQAVAFMHDLGITHNDIKPGNILVKSSPATGGEWWIKIADFGHSKLHANTMARRSLRTLGTPGYMAPEMHGLVKSTETSFLRKQKKTDMWAVGVTIFEMLTCATCFSSLDHVKEYIDTGPVAFLDNRLNKRGLSADGKDFLHALLYPLDTQRPHADEALADPWIAGRIVTQFGYQHTIQLTNEHVCSLSLSNNNNRMLIVTPSRLHSVSTSNPNDFITHASTSTESFTAAAISPDGQFATAIDTCGTLYRFEFPGLNLIETQALGFGEVKMAERMLAYSQTGQRLAVTCNNQLTVLDLHGSAFSKVSRLSHMAIDTTIQAVEFHAGDQHILVGSADGLRVFSLQSQKPQCISFAPSPVADVRVSISPRGARAVAIGQGGIYMRQPGWTCWRRQYACDNETGPAVFSPDGSTFAISDECDKGGILLHGSASLNDVWDTWFKEDDFSHDRPMTIALSNSLVVTAYQSAYEPDTAMIVTRRIDRDTPQRSP</sequence>
<dbReference type="EMBL" id="JAUIQD010000006">
    <property type="protein sequence ID" value="KAK3346896.1"/>
    <property type="molecule type" value="Genomic_DNA"/>
</dbReference>
<evidence type="ECO:0000313" key="6">
    <source>
        <dbReference type="EMBL" id="KAK3346896.1"/>
    </source>
</evidence>
<dbReference type="InterPro" id="IPR008271">
    <property type="entry name" value="Ser/Thr_kinase_AS"/>
</dbReference>
<dbReference type="PROSITE" id="PS00108">
    <property type="entry name" value="PROTEIN_KINASE_ST"/>
    <property type="match status" value="1"/>
</dbReference>
<dbReference type="GO" id="GO:0010506">
    <property type="term" value="P:regulation of autophagy"/>
    <property type="evidence" value="ECO:0007669"/>
    <property type="project" value="InterPro"/>
</dbReference>
<feature type="domain" description="Protein kinase" evidence="5">
    <location>
        <begin position="64"/>
        <end position="338"/>
    </location>
</feature>
<organism evidence="6 7">
    <name type="scientific">Lasiosphaeria hispida</name>
    <dbReference type="NCBI Taxonomy" id="260671"/>
    <lineage>
        <taxon>Eukaryota</taxon>
        <taxon>Fungi</taxon>
        <taxon>Dikarya</taxon>
        <taxon>Ascomycota</taxon>
        <taxon>Pezizomycotina</taxon>
        <taxon>Sordariomycetes</taxon>
        <taxon>Sordariomycetidae</taxon>
        <taxon>Sordariales</taxon>
        <taxon>Lasiosphaeriaceae</taxon>
        <taxon>Lasiosphaeria</taxon>
    </lineage>
</organism>
<protein>
    <recommendedName>
        <fullName evidence="4">Autophagy-related protein 1</fullName>
    </recommendedName>
</protein>
<dbReference type="SUPFAM" id="SSF82171">
    <property type="entry name" value="DPP6 N-terminal domain-like"/>
    <property type="match status" value="1"/>
</dbReference>
<dbReference type="GO" id="GO:0034045">
    <property type="term" value="C:phagophore assembly site membrane"/>
    <property type="evidence" value="ECO:0007669"/>
    <property type="project" value="UniProtKB-SubCell"/>
</dbReference>